<dbReference type="GO" id="GO:0008897">
    <property type="term" value="F:holo-[acyl-carrier-protein] synthase activity"/>
    <property type="evidence" value="ECO:0007669"/>
    <property type="project" value="UniProtKB-EC"/>
</dbReference>
<dbReference type="SUPFAM" id="SSF56214">
    <property type="entry name" value="4'-phosphopantetheinyl transferase"/>
    <property type="match status" value="1"/>
</dbReference>
<keyword evidence="5" id="KW-0460">Magnesium</keyword>
<keyword evidence="3" id="KW-0479">Metal-binding</keyword>
<reference evidence="10 11" key="1">
    <citation type="journal article" date="2011" name="Genome Res.">
        <title>Phylogeny-wide analysis of social amoeba genomes highlights ancient origins for complex intercellular communication.</title>
        <authorList>
            <person name="Heidel A.J."/>
            <person name="Lawal H.M."/>
            <person name="Felder M."/>
            <person name="Schilde C."/>
            <person name="Helps N.R."/>
            <person name="Tunggal B."/>
            <person name="Rivero F."/>
            <person name="John U."/>
            <person name="Schleicher M."/>
            <person name="Eichinger L."/>
            <person name="Platzer M."/>
            <person name="Noegel A.A."/>
            <person name="Schaap P."/>
            <person name="Gloeckner G."/>
        </authorList>
    </citation>
    <scope>NUCLEOTIDE SEQUENCE [LARGE SCALE GENOMIC DNA]</scope>
    <source>
        <strain evidence="11">ATCC 26659 / Pp 5 / PN500</strain>
    </source>
</reference>
<dbReference type="OMA" id="CCKEAVF"/>
<dbReference type="Gene3D" id="3.90.470.20">
    <property type="entry name" value="4'-phosphopantetheinyl transferase domain"/>
    <property type="match status" value="1"/>
</dbReference>
<comment type="caution">
    <text evidence="10">The sequence shown here is derived from an EMBL/GenBank/DDBJ whole genome shotgun (WGS) entry which is preliminary data.</text>
</comment>
<dbReference type="NCBIfam" id="TIGR00556">
    <property type="entry name" value="pantethn_trn"/>
    <property type="match status" value="1"/>
</dbReference>
<dbReference type="FunCoup" id="D3AZM4">
    <property type="interactions" value="11"/>
</dbReference>
<evidence type="ECO:0000256" key="4">
    <source>
        <dbReference type="ARBA" id="ARBA00022832"/>
    </source>
</evidence>
<evidence type="ECO:0000313" key="10">
    <source>
        <dbReference type="EMBL" id="EFA85403.1"/>
    </source>
</evidence>
<evidence type="ECO:0000256" key="7">
    <source>
        <dbReference type="ARBA" id="ARBA00023160"/>
    </source>
</evidence>
<sequence length="135" mass="15372">MSNRCIKILGIGNDIVKISRFTVNSENERFLKRAFHPVEIEKFKELKLQSQQNALQYLAGRWAAKESVYKAFKGIERAKLNFQNIRILSNSDGSPYVDLIENSLDLSKQLNVTDIHISISHDTDYAIANKSISIS</sequence>
<evidence type="ECO:0000256" key="2">
    <source>
        <dbReference type="ARBA" id="ARBA00022679"/>
    </source>
</evidence>
<dbReference type="Pfam" id="PF01648">
    <property type="entry name" value="ACPS"/>
    <property type="match status" value="1"/>
</dbReference>
<proteinExistence type="inferred from homology"/>
<dbReference type="RefSeq" id="XP_020437512.1">
    <property type="nucleotide sequence ID" value="XM_020573395.1"/>
</dbReference>
<evidence type="ECO:0000256" key="3">
    <source>
        <dbReference type="ARBA" id="ARBA00022723"/>
    </source>
</evidence>
<dbReference type="AlphaFoldDB" id="D3AZM4"/>
<name>D3AZM4_HETP5</name>
<organism evidence="10 11">
    <name type="scientific">Heterostelium pallidum (strain ATCC 26659 / Pp 5 / PN500)</name>
    <name type="common">Cellular slime mold</name>
    <name type="synonym">Polysphondylium pallidum</name>
    <dbReference type="NCBI Taxonomy" id="670386"/>
    <lineage>
        <taxon>Eukaryota</taxon>
        <taxon>Amoebozoa</taxon>
        <taxon>Evosea</taxon>
        <taxon>Eumycetozoa</taxon>
        <taxon>Dictyostelia</taxon>
        <taxon>Acytosteliales</taxon>
        <taxon>Acytosteliaceae</taxon>
        <taxon>Heterostelium</taxon>
    </lineage>
</organism>
<dbReference type="InterPro" id="IPR002582">
    <property type="entry name" value="ACPS"/>
</dbReference>
<keyword evidence="2" id="KW-0808">Transferase</keyword>
<evidence type="ECO:0000256" key="6">
    <source>
        <dbReference type="ARBA" id="ARBA00023098"/>
    </source>
</evidence>
<gene>
    <name evidence="10" type="ORF">PPL_02406</name>
</gene>
<keyword evidence="7" id="KW-0275">Fatty acid biosynthesis</keyword>
<dbReference type="GO" id="GO:0000287">
    <property type="term" value="F:magnesium ion binding"/>
    <property type="evidence" value="ECO:0007669"/>
    <property type="project" value="InterPro"/>
</dbReference>
<dbReference type="GeneID" id="31357931"/>
<dbReference type="NCBIfam" id="TIGR00516">
    <property type="entry name" value="acpS"/>
    <property type="match status" value="1"/>
</dbReference>
<protein>
    <recommendedName>
        <fullName evidence="9">4'-phosphopantetheinyl transferase domain-containing protein</fullName>
    </recommendedName>
</protein>
<evidence type="ECO:0000256" key="5">
    <source>
        <dbReference type="ARBA" id="ARBA00022842"/>
    </source>
</evidence>
<keyword evidence="1" id="KW-0444">Lipid biosynthesis</keyword>
<accession>D3AZM4</accession>
<dbReference type="EMBL" id="ADBJ01000008">
    <property type="protein sequence ID" value="EFA85403.1"/>
    <property type="molecule type" value="Genomic_DNA"/>
</dbReference>
<evidence type="ECO:0000259" key="9">
    <source>
        <dbReference type="Pfam" id="PF01648"/>
    </source>
</evidence>
<dbReference type="InterPro" id="IPR008278">
    <property type="entry name" value="4-PPantetheinyl_Trfase_dom"/>
</dbReference>
<evidence type="ECO:0000256" key="1">
    <source>
        <dbReference type="ARBA" id="ARBA00022516"/>
    </source>
</evidence>
<keyword evidence="6" id="KW-0443">Lipid metabolism</keyword>
<dbReference type="GO" id="GO:0006633">
    <property type="term" value="P:fatty acid biosynthetic process"/>
    <property type="evidence" value="ECO:0007669"/>
    <property type="project" value="UniProtKB-KW"/>
</dbReference>
<feature type="domain" description="4'-phosphopantetheinyl transferase" evidence="9">
    <location>
        <begin position="10"/>
        <end position="127"/>
    </location>
</feature>
<dbReference type="InterPro" id="IPR004568">
    <property type="entry name" value="Ppantetheine-prot_Trfase_dom"/>
</dbReference>
<evidence type="ECO:0000256" key="8">
    <source>
        <dbReference type="ARBA" id="ARBA00050875"/>
    </source>
</evidence>
<dbReference type="STRING" id="670386.D3AZM4"/>
<dbReference type="FunFam" id="3.90.470.20:FF:000001">
    <property type="entry name" value="Holo-[acyl-carrier-protein] synthase"/>
    <property type="match status" value="1"/>
</dbReference>
<dbReference type="Proteomes" id="UP000001396">
    <property type="component" value="Unassembled WGS sequence"/>
</dbReference>
<evidence type="ECO:0000313" key="11">
    <source>
        <dbReference type="Proteomes" id="UP000001396"/>
    </source>
</evidence>
<dbReference type="InterPro" id="IPR037143">
    <property type="entry name" value="4-PPantetheinyl_Trfase_dom_sf"/>
</dbReference>
<dbReference type="HAMAP" id="MF_00101">
    <property type="entry name" value="AcpS"/>
    <property type="match status" value="1"/>
</dbReference>
<keyword evidence="11" id="KW-1185">Reference proteome</keyword>
<keyword evidence="4" id="KW-0276">Fatty acid metabolism</keyword>
<comment type="catalytic activity">
    <reaction evidence="8">
        <text>apo-[ACP] + CoA = holo-[ACP] + adenosine 3',5'-bisphosphate + H(+)</text>
        <dbReference type="Rhea" id="RHEA:12068"/>
        <dbReference type="Rhea" id="RHEA-COMP:9685"/>
        <dbReference type="Rhea" id="RHEA-COMP:9690"/>
        <dbReference type="ChEBI" id="CHEBI:15378"/>
        <dbReference type="ChEBI" id="CHEBI:29999"/>
        <dbReference type="ChEBI" id="CHEBI:57287"/>
        <dbReference type="ChEBI" id="CHEBI:58343"/>
        <dbReference type="ChEBI" id="CHEBI:64479"/>
        <dbReference type="EC" id="2.7.8.7"/>
    </reaction>
</comment>
<dbReference type="InParanoid" id="D3AZM4"/>